<dbReference type="FunFam" id="2.60.40.10:FF:001230">
    <property type="entry name" value="Immunoglobulin kappa variable 8-16"/>
    <property type="match status" value="1"/>
</dbReference>
<sequence>EIVRTQSPESLSVSPGEKVTIRCTASSSLSSYAVSWYQQKPGQAPKLLIYDDTDRASGVPPRFSGSRSGTVYTLSISSVEADDAADYYCLQWSSSPTTVIQTNTKTSLDWVFANADFCEDNHTASVTDAPTHLQFWVLYVWVGPAQQEE</sequence>
<dbReference type="Proteomes" id="UP000694404">
    <property type="component" value="Unplaced"/>
</dbReference>
<dbReference type="InterPro" id="IPR007110">
    <property type="entry name" value="Ig-like_dom"/>
</dbReference>
<dbReference type="AlphaFoldDB" id="A0A8C0HJK3"/>
<accession>A0A8C0HJK3</accession>
<feature type="domain" description="Ig-like" evidence="1">
    <location>
        <begin position="1"/>
        <end position="89"/>
    </location>
</feature>
<reference evidence="2" key="2">
    <citation type="submission" date="2025-09" db="UniProtKB">
        <authorList>
            <consortium name="Ensembl"/>
        </authorList>
    </citation>
    <scope>IDENTIFICATION</scope>
</reference>
<name>A0A8C0HJK3_CHEAB</name>
<reference evidence="2" key="1">
    <citation type="submission" date="2025-08" db="UniProtKB">
        <authorList>
            <consortium name="Ensembl"/>
        </authorList>
    </citation>
    <scope>IDENTIFICATION</scope>
</reference>
<protein>
    <recommendedName>
        <fullName evidence="1">Ig-like domain-containing protein</fullName>
    </recommendedName>
</protein>
<dbReference type="InterPro" id="IPR013783">
    <property type="entry name" value="Ig-like_fold"/>
</dbReference>
<dbReference type="InterPro" id="IPR003599">
    <property type="entry name" value="Ig_sub"/>
</dbReference>
<dbReference type="GeneTree" id="ENSGT00940000153770"/>
<dbReference type="SUPFAM" id="SSF48726">
    <property type="entry name" value="Immunoglobulin"/>
    <property type="match status" value="1"/>
</dbReference>
<dbReference type="SMART" id="SM00406">
    <property type="entry name" value="IGv"/>
    <property type="match status" value="1"/>
</dbReference>
<dbReference type="Ensembl" id="ENSCABT00000023818.1">
    <property type="protein sequence ID" value="ENSCABP00000021742.1"/>
    <property type="gene ID" value="ENSCABG00000016023.1"/>
</dbReference>
<evidence type="ECO:0000259" key="1">
    <source>
        <dbReference type="PROSITE" id="PS50835"/>
    </source>
</evidence>
<evidence type="ECO:0000313" key="3">
    <source>
        <dbReference type="Proteomes" id="UP000694404"/>
    </source>
</evidence>
<dbReference type="SMART" id="SM00409">
    <property type="entry name" value="IG"/>
    <property type="match status" value="1"/>
</dbReference>
<keyword evidence="3" id="KW-1185">Reference proteome</keyword>
<dbReference type="Pfam" id="PF07686">
    <property type="entry name" value="V-set"/>
    <property type="match status" value="1"/>
</dbReference>
<dbReference type="OMA" id="TYYCHQW"/>
<organism evidence="2 3">
    <name type="scientific">Chelonoidis abingdonii</name>
    <name type="common">Abingdon island giant tortoise</name>
    <name type="synonym">Testudo abingdonii</name>
    <dbReference type="NCBI Taxonomy" id="106734"/>
    <lineage>
        <taxon>Eukaryota</taxon>
        <taxon>Metazoa</taxon>
        <taxon>Chordata</taxon>
        <taxon>Craniata</taxon>
        <taxon>Vertebrata</taxon>
        <taxon>Euteleostomi</taxon>
        <taxon>Archelosauria</taxon>
        <taxon>Testudinata</taxon>
        <taxon>Testudines</taxon>
        <taxon>Cryptodira</taxon>
        <taxon>Durocryptodira</taxon>
        <taxon>Testudinoidea</taxon>
        <taxon>Testudinidae</taxon>
        <taxon>Chelonoidis</taxon>
    </lineage>
</organism>
<proteinExistence type="predicted"/>
<dbReference type="PROSITE" id="PS50835">
    <property type="entry name" value="IG_LIKE"/>
    <property type="match status" value="1"/>
</dbReference>
<dbReference type="Gene3D" id="2.60.40.10">
    <property type="entry name" value="Immunoglobulins"/>
    <property type="match status" value="1"/>
</dbReference>
<dbReference type="InterPro" id="IPR036179">
    <property type="entry name" value="Ig-like_dom_sf"/>
</dbReference>
<evidence type="ECO:0000313" key="2">
    <source>
        <dbReference type="Ensembl" id="ENSCABP00000021742.1"/>
    </source>
</evidence>
<dbReference type="InterPro" id="IPR050150">
    <property type="entry name" value="IgV_Light_Chain"/>
</dbReference>
<dbReference type="InterPro" id="IPR013106">
    <property type="entry name" value="Ig_V-set"/>
</dbReference>
<dbReference type="PANTHER" id="PTHR23267">
    <property type="entry name" value="IMMUNOGLOBULIN LIGHT CHAIN"/>
    <property type="match status" value="1"/>
</dbReference>